<accession>A0A930YUQ6</accession>
<protein>
    <submittedName>
        <fullName evidence="1">Glycosyltransferase family 4 protein</fullName>
    </submittedName>
</protein>
<dbReference type="Pfam" id="PF13692">
    <property type="entry name" value="Glyco_trans_1_4"/>
    <property type="match status" value="1"/>
</dbReference>
<gene>
    <name evidence="1" type="ORF">IC612_02770</name>
</gene>
<dbReference type="EMBL" id="JADKYY010000002">
    <property type="protein sequence ID" value="MBF5026719.1"/>
    <property type="molecule type" value="Genomic_DNA"/>
</dbReference>
<proteinExistence type="predicted"/>
<keyword evidence="2" id="KW-1185">Reference proteome</keyword>
<dbReference type="Proteomes" id="UP000694480">
    <property type="component" value="Unassembled WGS sequence"/>
</dbReference>
<evidence type="ECO:0000313" key="1">
    <source>
        <dbReference type="EMBL" id="MBF5026719.1"/>
    </source>
</evidence>
<comment type="caution">
    <text evidence="1">The sequence shown here is derived from an EMBL/GenBank/DDBJ whole genome shotgun (WGS) entry which is preliminary data.</text>
</comment>
<organism evidence="1 2">
    <name type="scientific">Planobacterium oryzisoli</name>
    <dbReference type="NCBI Taxonomy" id="2771435"/>
    <lineage>
        <taxon>Bacteria</taxon>
        <taxon>Pseudomonadati</taxon>
        <taxon>Bacteroidota</taxon>
        <taxon>Flavobacteriia</taxon>
        <taxon>Flavobacteriales</taxon>
        <taxon>Weeksellaceae</taxon>
        <taxon>Chryseobacterium group</taxon>
        <taxon>Chryseobacterium</taxon>
    </lineage>
</organism>
<dbReference type="AlphaFoldDB" id="A0A930YUQ6"/>
<dbReference type="Gene3D" id="3.40.50.2000">
    <property type="entry name" value="Glycogen Phosphorylase B"/>
    <property type="match status" value="1"/>
</dbReference>
<evidence type="ECO:0000313" key="2">
    <source>
        <dbReference type="Proteomes" id="UP000694480"/>
    </source>
</evidence>
<dbReference type="SUPFAM" id="SSF53756">
    <property type="entry name" value="UDP-Glycosyltransferase/glycogen phosphorylase"/>
    <property type="match status" value="1"/>
</dbReference>
<dbReference type="RefSeq" id="WP_194738644.1">
    <property type="nucleotide sequence ID" value="NZ_JADKYY010000002.1"/>
</dbReference>
<reference evidence="1" key="1">
    <citation type="submission" date="2020-11" db="EMBL/GenBank/DDBJ databases">
        <title>Genome seq and assembly of Planobacterium sp.</title>
        <authorList>
            <person name="Chhetri G."/>
        </authorList>
    </citation>
    <scope>NUCLEOTIDE SEQUENCE</scope>
    <source>
        <strain evidence="1">GCR5</strain>
    </source>
</reference>
<sequence length="404" mass="45699">MKTLVVIGTIFPESSSSAAGVRMRQLIDFFKWSKYTIHFLSTSPIGTQSDNLPDAGIKIHIIELNSNSVEDLLCAINPEIVLFDRFISEEQFGWRVASAVPEALRILDTEDLHFLRAARKTALQKQLPVSRELLQNEIAKREIASILRCDVSLIISSYEFKLLTNVFSLDQTILFYMPLLAQPSPTNNSFSQRVDFLSVGNFRHDPNWQTVLKLNALWPKIRAQLPGANLHVFGAYPPEKAMNLNNATKGFLVHGHAQNLEKVYATARVLLAPIPYGAGLKGKLIDSMKYGVPNVTTSVGAEGLDQAGIWNGFITDDELDFVRKAITLYENENLWNTSRLNGFAIIEKALNVREFYPKLHDLIYKILLDLHAHRQKNFLGQILSHHTLQSTKYLSRWIEAKNKK</sequence>
<name>A0A930YUQ6_9FLAO</name>